<dbReference type="InterPro" id="IPR051686">
    <property type="entry name" value="Lipoprotein_DolP"/>
</dbReference>
<dbReference type="InterPro" id="IPR007055">
    <property type="entry name" value="BON_dom"/>
</dbReference>
<evidence type="ECO:0000256" key="1">
    <source>
        <dbReference type="ARBA" id="ARBA00022729"/>
    </source>
</evidence>
<keyword evidence="1 2" id="KW-0732">Signal</keyword>
<feature type="domain" description="BON" evidence="3">
    <location>
        <begin position="46"/>
        <end position="115"/>
    </location>
</feature>
<feature type="chain" id="PRO_5047469927" evidence="2">
    <location>
        <begin position="28"/>
        <end position="198"/>
    </location>
</feature>
<evidence type="ECO:0000313" key="4">
    <source>
        <dbReference type="EMBL" id="WAJ70097.1"/>
    </source>
</evidence>
<evidence type="ECO:0000259" key="3">
    <source>
        <dbReference type="PROSITE" id="PS50914"/>
    </source>
</evidence>
<organism evidence="4 5">
    <name type="scientific">Catenovulum adriaticum</name>
    <dbReference type="NCBI Taxonomy" id="2984846"/>
    <lineage>
        <taxon>Bacteria</taxon>
        <taxon>Pseudomonadati</taxon>
        <taxon>Pseudomonadota</taxon>
        <taxon>Gammaproteobacteria</taxon>
        <taxon>Alteromonadales</taxon>
        <taxon>Alteromonadaceae</taxon>
        <taxon>Catenovulum</taxon>
    </lineage>
</organism>
<evidence type="ECO:0000313" key="5">
    <source>
        <dbReference type="Proteomes" id="UP001163726"/>
    </source>
</evidence>
<dbReference type="SMART" id="SM00749">
    <property type="entry name" value="BON"/>
    <property type="match status" value="2"/>
</dbReference>
<feature type="signal peptide" evidence="2">
    <location>
        <begin position="1"/>
        <end position="27"/>
    </location>
</feature>
<protein>
    <submittedName>
        <fullName evidence="4">BON domain-containing protein</fullName>
    </submittedName>
</protein>
<dbReference type="InterPro" id="IPR014004">
    <property type="entry name" value="Transpt-assoc_nodulatn_dom_bac"/>
</dbReference>
<gene>
    <name evidence="4" type="ORF">OLW01_13280</name>
</gene>
<dbReference type="RefSeq" id="WP_268074397.1">
    <property type="nucleotide sequence ID" value="NZ_CP109965.1"/>
</dbReference>
<sequence length="198" mass="22056">MKYLKLIFACIIIQQLSGCAVALFAGAASTTAVVASDRRDVDTQLTDLSIEREINKWIEESPSLAKQTNIKVVSHNKNVLLIGQAPSGMLRDKVANLASTHGDLHDLYNEIRISKTTTPAQRTKDSWLTTKIKTRMLADKELDGQQVKIMTENGEVFLMGMLTAYEKKIAITIARNMDGVNRVIEIFEPYTKTNNDAQ</sequence>
<dbReference type="PANTHER" id="PTHR34606">
    <property type="entry name" value="BON DOMAIN-CONTAINING PROTEIN"/>
    <property type="match status" value="1"/>
</dbReference>
<dbReference type="PANTHER" id="PTHR34606:SF4">
    <property type="entry name" value="OUTER MEMBRANE LIPOPROTEIN DOLP"/>
    <property type="match status" value="1"/>
</dbReference>
<keyword evidence="5" id="KW-1185">Reference proteome</keyword>
<reference evidence="4" key="1">
    <citation type="submission" date="2022-10" db="EMBL/GenBank/DDBJ databases">
        <title>Catenovulum adriacola sp. nov. isolated in the Harbour of Susak.</title>
        <authorList>
            <person name="Schoch T."/>
            <person name="Reich S.J."/>
            <person name="Stoeferle S."/>
            <person name="Flaiz M."/>
            <person name="Kazda M."/>
            <person name="Riedel C.U."/>
            <person name="Duerre P."/>
        </authorList>
    </citation>
    <scope>NUCLEOTIDE SEQUENCE</scope>
    <source>
        <strain evidence="4">TS8</strain>
    </source>
</reference>
<name>A0ABY7ALG6_9ALTE</name>
<evidence type="ECO:0000256" key="2">
    <source>
        <dbReference type="SAM" id="SignalP"/>
    </source>
</evidence>
<dbReference type="Proteomes" id="UP001163726">
    <property type="component" value="Chromosome"/>
</dbReference>
<dbReference type="EMBL" id="CP109965">
    <property type="protein sequence ID" value="WAJ70097.1"/>
    <property type="molecule type" value="Genomic_DNA"/>
</dbReference>
<accession>A0ABY7ALG6</accession>
<feature type="domain" description="BON" evidence="3">
    <location>
        <begin position="124"/>
        <end position="194"/>
    </location>
</feature>
<dbReference type="Pfam" id="PF04972">
    <property type="entry name" value="BON"/>
    <property type="match status" value="2"/>
</dbReference>
<dbReference type="PROSITE" id="PS50914">
    <property type="entry name" value="BON"/>
    <property type="match status" value="2"/>
</dbReference>
<proteinExistence type="predicted"/>